<dbReference type="Proteomes" id="UP000189739">
    <property type="component" value="Unassembled WGS sequence"/>
</dbReference>
<dbReference type="OrthoDB" id="9816424at2"/>
<gene>
    <name evidence="1" type="ORF">BC343_04490</name>
</gene>
<dbReference type="SUPFAM" id="SSF52540">
    <property type="entry name" value="P-loop containing nucleoside triphosphate hydrolases"/>
    <property type="match status" value="1"/>
</dbReference>
<dbReference type="Gene3D" id="3.40.50.300">
    <property type="entry name" value="P-loop containing nucleotide triphosphate hydrolases"/>
    <property type="match status" value="1"/>
</dbReference>
<accession>A0A1S9PER9</accession>
<proteinExistence type="predicted"/>
<sequence length="273" mass="32830">MNSNTLIIAGMHRSGTSLISQWLNKCGLNLGNMLLGATPSNRDGHFEDVDFYRFHMDVLASNNLSQVGFITKPVKSLSVYQKEKLKRIIDFKNHINEQWGWKDPRTCLFLSHYRELLPNAYYLNIVRDYKSTVSSMLHRDFKDYEEKYMKRPWLSKQVWLKIRRPRQWKRFHREHAGFYLQVWMRYNEEILKNIQTLPEGSFMVVDYQSLFSTDKEVFEKLRHHWNFDLTYHDFNEVFKGDLLSRVADVDAYIEDKNLIKKAKRLEVMLRNYI</sequence>
<dbReference type="STRING" id="1792845.BC343_04490"/>
<dbReference type="InterPro" id="IPR027417">
    <property type="entry name" value="P-loop_NTPase"/>
</dbReference>
<dbReference type="Pfam" id="PF13469">
    <property type="entry name" value="Sulfotransfer_3"/>
    <property type="match status" value="1"/>
</dbReference>
<evidence type="ECO:0000313" key="1">
    <source>
        <dbReference type="EMBL" id="OOQ59446.1"/>
    </source>
</evidence>
<protein>
    <recommendedName>
        <fullName evidence="3">Sulfotransferase domain-containing protein</fullName>
    </recommendedName>
</protein>
<dbReference type="EMBL" id="MBTF01000012">
    <property type="protein sequence ID" value="OOQ59446.1"/>
    <property type="molecule type" value="Genomic_DNA"/>
</dbReference>
<comment type="caution">
    <text evidence="1">The sequence shown here is derived from an EMBL/GenBank/DDBJ whole genome shotgun (WGS) entry which is preliminary data.</text>
</comment>
<dbReference type="AlphaFoldDB" id="A0A1S9PER9"/>
<evidence type="ECO:0008006" key="3">
    <source>
        <dbReference type="Google" id="ProtNLM"/>
    </source>
</evidence>
<organism evidence="1 2">
    <name type="scientific">Mucilaginibacter pedocola</name>
    <dbReference type="NCBI Taxonomy" id="1792845"/>
    <lineage>
        <taxon>Bacteria</taxon>
        <taxon>Pseudomonadati</taxon>
        <taxon>Bacteroidota</taxon>
        <taxon>Sphingobacteriia</taxon>
        <taxon>Sphingobacteriales</taxon>
        <taxon>Sphingobacteriaceae</taxon>
        <taxon>Mucilaginibacter</taxon>
    </lineage>
</organism>
<evidence type="ECO:0000313" key="2">
    <source>
        <dbReference type="Proteomes" id="UP000189739"/>
    </source>
</evidence>
<keyword evidence="2" id="KW-1185">Reference proteome</keyword>
<name>A0A1S9PER9_9SPHI</name>
<dbReference type="RefSeq" id="WP_078348176.1">
    <property type="nucleotide sequence ID" value="NZ_MBTF01000012.1"/>
</dbReference>
<reference evidence="1 2" key="1">
    <citation type="submission" date="2016-07" db="EMBL/GenBank/DDBJ databases">
        <title>Genomic analysis of zinc-resistant bacterium Mucilaginibacter pedocola TBZ30.</title>
        <authorList>
            <person name="Huang J."/>
            <person name="Tang J."/>
        </authorList>
    </citation>
    <scope>NUCLEOTIDE SEQUENCE [LARGE SCALE GENOMIC DNA]</scope>
    <source>
        <strain evidence="1 2">TBZ30</strain>
    </source>
</reference>